<dbReference type="PRINTS" id="PR00081">
    <property type="entry name" value="GDHRDH"/>
</dbReference>
<organism evidence="3 4">
    <name type="scientific">Leptomonas seymouri</name>
    <dbReference type="NCBI Taxonomy" id="5684"/>
    <lineage>
        <taxon>Eukaryota</taxon>
        <taxon>Discoba</taxon>
        <taxon>Euglenozoa</taxon>
        <taxon>Kinetoplastea</taxon>
        <taxon>Metakinetoplastina</taxon>
        <taxon>Trypanosomatida</taxon>
        <taxon>Trypanosomatidae</taxon>
        <taxon>Leishmaniinae</taxon>
        <taxon>Leptomonas</taxon>
    </lineage>
</organism>
<protein>
    <submittedName>
        <fullName evidence="3">Putative short chain dehydrogenase</fullName>
    </submittedName>
</protein>
<dbReference type="SUPFAM" id="SSF51735">
    <property type="entry name" value="NAD(P)-binding Rossmann-fold domains"/>
    <property type="match status" value="1"/>
</dbReference>
<reference evidence="3 4" key="1">
    <citation type="journal article" date="2015" name="PLoS Pathog.">
        <title>Leptomonas seymouri: Adaptations to the Dixenous Life Cycle Analyzed by Genome Sequencing, Transcriptome Profiling and Co-infection with Leishmania donovani.</title>
        <authorList>
            <person name="Kraeva N."/>
            <person name="Butenko A."/>
            <person name="Hlavacova J."/>
            <person name="Kostygov A."/>
            <person name="Myskova J."/>
            <person name="Grybchuk D."/>
            <person name="Lestinova T."/>
            <person name="Votypka J."/>
            <person name="Volf P."/>
            <person name="Opperdoes F."/>
            <person name="Flegontov P."/>
            <person name="Lukes J."/>
            <person name="Yurchenko V."/>
        </authorList>
    </citation>
    <scope>NUCLEOTIDE SEQUENCE [LARGE SCALE GENOMIC DNA]</scope>
    <source>
        <strain evidence="3 4">ATCC 30220</strain>
    </source>
</reference>
<proteinExistence type="inferred from homology"/>
<dbReference type="SMART" id="SM00822">
    <property type="entry name" value="PKS_KR"/>
    <property type="match status" value="1"/>
</dbReference>
<dbReference type="InterPro" id="IPR002347">
    <property type="entry name" value="SDR_fam"/>
</dbReference>
<dbReference type="PRINTS" id="PR00080">
    <property type="entry name" value="SDRFAMILY"/>
</dbReference>
<feature type="domain" description="Ketoreductase" evidence="2">
    <location>
        <begin position="35"/>
        <end position="226"/>
    </location>
</feature>
<evidence type="ECO:0000256" key="1">
    <source>
        <dbReference type="RuleBase" id="RU000363"/>
    </source>
</evidence>
<gene>
    <name evidence="3" type="ORF">ABL78_6655</name>
</gene>
<dbReference type="GO" id="GO:0030148">
    <property type="term" value="P:sphingolipid biosynthetic process"/>
    <property type="evidence" value="ECO:0007669"/>
    <property type="project" value="TreeGrafter"/>
</dbReference>
<dbReference type="OrthoDB" id="37659at2759"/>
<dbReference type="AlphaFoldDB" id="A0A0N1I1P8"/>
<sequence>MWPYLLTSTLILGAALVMGAMWAVQRVPRWEWASSTVLLTGGSVGIGLATAEALARKQVPYLVIAARREAVLKEAVGQVERVIEQCGSRTRVSYIVMDVSDEASVKAGVAQAVTQCEGRPINLLICNAGFAYPARFVDSTMQHARHMMEVNYFGCLSVLWRVLPDMLSTKRGRVVLTSSMAARAPIAGYALYSATKAGLRAFAHSLDMENSCLGVRVQVVSPPDVETPGLVHENEVKSPECVAISTFGGATPFTSRAMAEAIVRGIEDYTFDITLGSDGLLLSYGSAGMEPATSVGALFVQSIIGGALRLGLAIFSKLHYGIVKRVRVDNASPGAQKTEKRD</sequence>
<dbReference type="InterPro" id="IPR057326">
    <property type="entry name" value="KR_dom"/>
</dbReference>
<dbReference type="PANTHER" id="PTHR43550:SF3">
    <property type="entry name" value="3-KETODIHYDROSPHINGOSINE REDUCTASE"/>
    <property type="match status" value="1"/>
</dbReference>
<evidence type="ECO:0000313" key="4">
    <source>
        <dbReference type="Proteomes" id="UP000038009"/>
    </source>
</evidence>
<accession>A0A0N1I1P8</accession>
<comment type="similarity">
    <text evidence="1">Belongs to the short-chain dehydrogenases/reductases (SDR) family.</text>
</comment>
<evidence type="ECO:0000259" key="2">
    <source>
        <dbReference type="SMART" id="SM00822"/>
    </source>
</evidence>
<dbReference type="GO" id="GO:0006666">
    <property type="term" value="P:3-keto-sphinganine metabolic process"/>
    <property type="evidence" value="ECO:0007669"/>
    <property type="project" value="TreeGrafter"/>
</dbReference>
<dbReference type="VEuPathDB" id="TriTrypDB:Lsey_0272_0050"/>
<dbReference type="PANTHER" id="PTHR43550">
    <property type="entry name" value="3-KETODIHYDROSPHINGOSINE REDUCTASE"/>
    <property type="match status" value="1"/>
</dbReference>
<keyword evidence="4" id="KW-1185">Reference proteome</keyword>
<dbReference type="Pfam" id="PF00106">
    <property type="entry name" value="adh_short"/>
    <property type="match status" value="1"/>
</dbReference>
<dbReference type="FunFam" id="3.40.50.720:FF:000807">
    <property type="entry name" value="3-keto-dihydrosphingosine reductase"/>
    <property type="match status" value="1"/>
</dbReference>
<dbReference type="EMBL" id="LJSK01000272">
    <property type="protein sequence ID" value="KPI84288.1"/>
    <property type="molecule type" value="Genomic_DNA"/>
</dbReference>
<name>A0A0N1I1P8_LEPSE</name>
<evidence type="ECO:0000313" key="3">
    <source>
        <dbReference type="EMBL" id="KPI84288.1"/>
    </source>
</evidence>
<dbReference type="Proteomes" id="UP000038009">
    <property type="component" value="Unassembled WGS sequence"/>
</dbReference>
<dbReference type="InterPro" id="IPR036291">
    <property type="entry name" value="NAD(P)-bd_dom_sf"/>
</dbReference>
<dbReference type="OMA" id="ICGVFEE"/>
<comment type="caution">
    <text evidence="3">The sequence shown here is derived from an EMBL/GenBank/DDBJ whole genome shotgun (WGS) entry which is preliminary data.</text>
</comment>
<dbReference type="GO" id="GO:0005789">
    <property type="term" value="C:endoplasmic reticulum membrane"/>
    <property type="evidence" value="ECO:0007669"/>
    <property type="project" value="TreeGrafter"/>
</dbReference>
<dbReference type="Gene3D" id="3.40.50.720">
    <property type="entry name" value="NAD(P)-binding Rossmann-like Domain"/>
    <property type="match status" value="1"/>
</dbReference>
<dbReference type="GO" id="GO:0047560">
    <property type="term" value="F:3-dehydrosphinganine reductase activity"/>
    <property type="evidence" value="ECO:0007669"/>
    <property type="project" value="TreeGrafter"/>
</dbReference>